<sequence length="97" mass="10471">MQPWEPASWCTLPKYLEVVRRAIDASESIESRSPKALPVVMVGNKSDCVDNGGQDEHQAARAWCCEHDVAYAEVSALTGDSASVVGILKTVLGRQPS</sequence>
<dbReference type="Pfam" id="PF00071">
    <property type="entry name" value="Ras"/>
    <property type="match status" value="1"/>
</dbReference>
<dbReference type="Gene3D" id="3.40.50.300">
    <property type="entry name" value="P-loop containing nucleotide triphosphate hydrolases"/>
    <property type="match status" value="1"/>
</dbReference>
<name>A0A9W6WU50_9STRA</name>
<protein>
    <submittedName>
        <fullName evidence="1">Unnamed protein product</fullName>
    </submittedName>
</protein>
<gene>
    <name evidence="1" type="ORF">Pfra01_000133300</name>
</gene>
<dbReference type="SUPFAM" id="SSF52540">
    <property type="entry name" value="P-loop containing nucleoside triphosphate hydrolases"/>
    <property type="match status" value="1"/>
</dbReference>
<dbReference type="InterPro" id="IPR027417">
    <property type="entry name" value="P-loop_NTPase"/>
</dbReference>
<dbReference type="Proteomes" id="UP001165121">
    <property type="component" value="Unassembled WGS sequence"/>
</dbReference>
<reference evidence="1" key="1">
    <citation type="submission" date="2023-04" db="EMBL/GenBank/DDBJ databases">
        <title>Phytophthora fragariaefolia NBRC 109709.</title>
        <authorList>
            <person name="Ichikawa N."/>
            <person name="Sato H."/>
            <person name="Tonouchi N."/>
        </authorList>
    </citation>
    <scope>NUCLEOTIDE SEQUENCE</scope>
    <source>
        <strain evidence="1">NBRC 109709</strain>
    </source>
</reference>
<accession>A0A9W6WU50</accession>
<dbReference type="OrthoDB" id="265044at2759"/>
<comment type="caution">
    <text evidence="1">The sequence shown here is derived from an EMBL/GenBank/DDBJ whole genome shotgun (WGS) entry which is preliminary data.</text>
</comment>
<evidence type="ECO:0000313" key="2">
    <source>
        <dbReference type="Proteomes" id="UP001165121"/>
    </source>
</evidence>
<dbReference type="InterPro" id="IPR001806">
    <property type="entry name" value="Small_GTPase"/>
</dbReference>
<dbReference type="GO" id="GO:0005525">
    <property type="term" value="F:GTP binding"/>
    <property type="evidence" value="ECO:0007669"/>
    <property type="project" value="InterPro"/>
</dbReference>
<evidence type="ECO:0000313" key="1">
    <source>
        <dbReference type="EMBL" id="GMF17760.1"/>
    </source>
</evidence>
<proteinExistence type="predicted"/>
<keyword evidence="2" id="KW-1185">Reference proteome</keyword>
<dbReference type="EMBL" id="BSXT01000109">
    <property type="protein sequence ID" value="GMF17760.1"/>
    <property type="molecule type" value="Genomic_DNA"/>
</dbReference>
<organism evidence="1 2">
    <name type="scientific">Phytophthora fragariaefolia</name>
    <dbReference type="NCBI Taxonomy" id="1490495"/>
    <lineage>
        <taxon>Eukaryota</taxon>
        <taxon>Sar</taxon>
        <taxon>Stramenopiles</taxon>
        <taxon>Oomycota</taxon>
        <taxon>Peronosporomycetes</taxon>
        <taxon>Peronosporales</taxon>
        <taxon>Peronosporaceae</taxon>
        <taxon>Phytophthora</taxon>
    </lineage>
</organism>
<dbReference type="GO" id="GO:0003924">
    <property type="term" value="F:GTPase activity"/>
    <property type="evidence" value="ECO:0007669"/>
    <property type="project" value="InterPro"/>
</dbReference>
<dbReference type="AlphaFoldDB" id="A0A9W6WU50"/>